<dbReference type="InterPro" id="IPR016024">
    <property type="entry name" value="ARM-type_fold"/>
</dbReference>
<feature type="transmembrane region" description="Helical" evidence="3">
    <location>
        <begin position="1700"/>
        <end position="1720"/>
    </location>
</feature>
<name>A0A178ES41_TRIRU</name>
<dbReference type="PANTHER" id="PTHR14387:SF0">
    <property type="entry name" value="DUF2428 DOMAIN-CONTAINING PROTEIN"/>
    <property type="match status" value="1"/>
</dbReference>
<gene>
    <name evidence="6" type="ORF">A7C99_7122</name>
</gene>
<dbReference type="VEuPathDB" id="FungiDB:TERG_12054"/>
<evidence type="ECO:0000259" key="4">
    <source>
        <dbReference type="Pfam" id="PF10350"/>
    </source>
</evidence>
<evidence type="ECO:0000313" key="6">
    <source>
        <dbReference type="EMBL" id="OAL62535.1"/>
    </source>
</evidence>
<dbReference type="GO" id="GO:0005829">
    <property type="term" value="C:cytosol"/>
    <property type="evidence" value="ECO:0007669"/>
    <property type="project" value="TreeGrafter"/>
</dbReference>
<feature type="compositionally biased region" description="Basic residues" evidence="2">
    <location>
        <begin position="1829"/>
        <end position="1845"/>
    </location>
</feature>
<keyword evidence="3" id="KW-1133">Transmembrane helix</keyword>
<dbReference type="VEuPathDB" id="FungiDB:TERG_03797"/>
<feature type="compositionally biased region" description="Basic residues" evidence="2">
    <location>
        <begin position="1724"/>
        <end position="1748"/>
    </location>
</feature>
<keyword evidence="3" id="KW-0812">Transmembrane</keyword>
<dbReference type="VEuPathDB" id="FungiDB:TERG_12052"/>
<organism evidence="6 7">
    <name type="scientific">Trichophyton rubrum</name>
    <name type="common">Athlete's foot fungus</name>
    <name type="synonym">Epidermophyton rubrum</name>
    <dbReference type="NCBI Taxonomy" id="5551"/>
    <lineage>
        <taxon>Eukaryota</taxon>
        <taxon>Fungi</taxon>
        <taxon>Dikarya</taxon>
        <taxon>Ascomycota</taxon>
        <taxon>Pezizomycotina</taxon>
        <taxon>Eurotiomycetes</taxon>
        <taxon>Eurotiomycetidae</taxon>
        <taxon>Onygenales</taxon>
        <taxon>Arthrodermataceae</taxon>
        <taxon>Trichophyton</taxon>
    </lineage>
</organism>
<feature type="compositionally biased region" description="Basic residues" evidence="2">
    <location>
        <begin position="1757"/>
        <end position="1767"/>
    </location>
</feature>
<feature type="transmembrane region" description="Helical" evidence="3">
    <location>
        <begin position="1570"/>
        <end position="1589"/>
    </location>
</feature>
<dbReference type="InterPro" id="IPR019442">
    <property type="entry name" value="THADA/TRM732_DUF2428"/>
</dbReference>
<reference evidence="6 7" key="1">
    <citation type="submission" date="2016-05" db="EMBL/GenBank/DDBJ databases">
        <title>Genome sequencing of Trichophyton rubrum CMCC(F)T1i isolated from hair.</title>
        <authorList>
            <person name="Zhan P."/>
            <person name="Tao Y."/>
            <person name="Liu W."/>
        </authorList>
    </citation>
    <scope>NUCLEOTIDE SEQUENCE [LARGE SCALE GENOMIC DNA]</scope>
    <source>
        <strain evidence="7">CMCC(F)T1i</strain>
    </source>
</reference>
<feature type="transmembrane region" description="Helical" evidence="3">
    <location>
        <begin position="1530"/>
        <end position="1549"/>
    </location>
</feature>
<feature type="region of interest" description="Disordered" evidence="2">
    <location>
        <begin position="1724"/>
        <end position="1878"/>
    </location>
</feature>
<dbReference type="VEuPathDB" id="FungiDB:TERG_12051"/>
<dbReference type="VEuPathDB" id="FungiDB:TERG_12053"/>
<dbReference type="GO" id="GO:0030488">
    <property type="term" value="P:tRNA methylation"/>
    <property type="evidence" value="ECO:0007669"/>
    <property type="project" value="TreeGrafter"/>
</dbReference>
<dbReference type="Pfam" id="PF26523">
    <property type="entry name" value="Trm732_C"/>
    <property type="match status" value="1"/>
</dbReference>
<dbReference type="PANTHER" id="PTHR14387">
    <property type="entry name" value="THADA/DEATH RECEPTOR INTERACTING PROTEIN"/>
    <property type="match status" value="1"/>
</dbReference>
<evidence type="ECO:0000256" key="2">
    <source>
        <dbReference type="SAM" id="MobiDB-lite"/>
    </source>
</evidence>
<comment type="caution">
    <text evidence="6">The sequence shown here is derived from an EMBL/GenBank/DDBJ whole genome shotgun (WGS) entry which is preliminary data.</text>
</comment>
<comment type="similarity">
    <text evidence="1">Belongs to the THADA family.</text>
</comment>
<dbReference type="InterPro" id="IPR056843">
    <property type="entry name" value="THADA-like_TPR"/>
</dbReference>
<dbReference type="Proteomes" id="UP000243015">
    <property type="component" value="Unassembled WGS sequence"/>
</dbReference>
<evidence type="ECO:0000256" key="3">
    <source>
        <dbReference type="SAM" id="Phobius"/>
    </source>
</evidence>
<feature type="domain" description="DUF2428" evidence="4">
    <location>
        <begin position="685"/>
        <end position="867"/>
    </location>
</feature>
<feature type="domain" description="tRNA (32-2'-O)-methyltransferase regulator THADA-like TPR repeats region" evidence="5">
    <location>
        <begin position="302"/>
        <end position="564"/>
    </location>
</feature>
<dbReference type="Pfam" id="PF10350">
    <property type="entry name" value="DUF2428"/>
    <property type="match status" value="1"/>
</dbReference>
<proteinExistence type="inferred from homology"/>
<protein>
    <submittedName>
        <fullName evidence="6">Uncharacterized protein</fullName>
    </submittedName>
</protein>
<dbReference type="SUPFAM" id="SSF48371">
    <property type="entry name" value="ARM repeat"/>
    <property type="match status" value="1"/>
</dbReference>
<evidence type="ECO:0000256" key="1">
    <source>
        <dbReference type="ARBA" id="ARBA00010409"/>
    </source>
</evidence>
<sequence>MGSMMADCGPKEKILPVRSRLDLDEYISTAKEAPKIIPESDLRTLTQGPLKRLLLEPGNYEKSLSLWRCLFHTLQDTTLPIPHQASVCNAICAFLEAAITAKGLEVCKFARSEKTWLAVFEVYLDRFEYSPPKPMKQILATLTNILATHSDPDTAGSIRSYLIDSVVKTILLAEPLTRLKASVVSLHFLIRKEAFPAVDLVAHLQRWLQANVNSWTPAIGEHATNIGLDVSTFTGRAPSASVEEQGTITAQLLCLVLLLHLQNANVVTSSGALLSQLCFKLKKESENGPFQYSTPGHGAPFWAAPLKYLSLRNLDNLDATISLAFHLLFRGQPAEFSSFLDVLPLKDLLSENYGETGTAEFALLIAVLETGKELGLVHEDILESQKLRLLLIHSNAKIRVRVLSLLISAPSTTKPFSSDALLILKEMLPFIHAEADAHVRSELVSLIRKFTVRLRGGSSTCSLAPGENATEQGSAHLDAQSFVSWYIDFLQSELRPNASYQTHILALKALATIIQSGLDPRIDPAKLSKIGSDQRNWPFSRDIFTLSLFRALGDLLTNPYEEIRMTSLTLLGLFPASFLRPQNIADTDSGRTRRHPYSQLLDSLARAEEMAGQTSRADHADGVARIYHFLFDLADTGRCSGQKIIVYDYKYDIVDSILTKLEKVTSLSDITTLRNTPIHGHLSALSLLLNAILSNTSFAPLGTREGLNYDEFARIGSLTFSQLAELRHRGAFSAVSQTFVSCCQRCSVSKDNAVAELPQTWFKEILSTIYGQSAKLTRRSAGLPALALGVASSAKRPFFHEIMEKLQDIAKVPPTSVSEQVDVRLPQVHAMNCLKDIFTATNLATVTEEHLMPALSISAECLGSEIFPGLIPLLTGLLEKGAAKGSSDNTLSEQLSITTERVFPALELIGNKFPSPASSEDERILESVSWQFDSPVWGIRDHAARTYATLVDRDDILSVILKLSETSIHGQNQLHGIGLCIKYLLRRICAAPVAYYQSLLPAIVSTTRPVFTNLGRHVSSPFTLRELVEIINDLLQSGMSKGTEDTIVDHFDAISTSLHLDKHYQNIISNPKPGSPMERSSSLLLESIAFSYLMTGALLKSPIDDLAQFIQTVSTVDVDVAASILQRFSIASFGHMSSRSDRLKLYCRIITDGPSKDTRLTAISSLSDELEAIQENAEESHAAFSELDFLVSWSSTLPISESPGEPLWGRKMTDATIRLQGCLLSLHIRQNPNILSSDSTVVERFNKLVQQLSASMRDETVFTTRFVAVTSLNSLVIGLRAAKLRFSETPILIDVMFVLYDMLNDDDVEIREAATLVASKALADDLTVFRLPAASASAIADLLTRQYRGSNQVFEGALQRFLGEPGQQRLFVPVAETLNKAINESTPLFAEEKQNLYIDEVREIKLWSQHLVQLEKAAINCSLYKHFSTWVMDGLDSLIQLAADKPKDSLLGWTSNMDIFVTGIRTLYGAKMLLLTHRSVSIDVNTIKLTNKLQALYTCTYTSELNPAWGSLLEALLAEYTGGVNSMNILIEYLFSFFSNTCPLIFIYYKDLIYRLSTSGKQTRSSKMTENYVIVVLLLMTPVMILIIWKIGRRILEAIRHGILLSRMRQEAQEEEAARVAQEIQQAEQLAELSAMMAAHRSCRHQPVQYPKKSPREHKPAKMPAVLLRQYRNETPPILSLAPRESSTDWNSWTSAQQGGVLAASLLLFLFFFGLGTFLWQRRRERKRKERRALKSRSRGRRRHSKKRSGPDNTSPPRKRRRTKPVKPKQMEEETEEDKFLMKGAVETPKKTTRKQQPTENQDTPDKAGDDADQLENSTPNESLDRANLRLKRRRERRREARRRAASGYPSSARAALRGRSNAAARPKQAPETPERSS</sequence>
<dbReference type="EMBL" id="LHPM01000019">
    <property type="protein sequence ID" value="OAL62535.1"/>
    <property type="molecule type" value="Genomic_DNA"/>
</dbReference>
<evidence type="ECO:0000259" key="5">
    <source>
        <dbReference type="Pfam" id="PF25150"/>
    </source>
</evidence>
<accession>A0A178ES41</accession>
<evidence type="ECO:0000313" key="7">
    <source>
        <dbReference type="Proteomes" id="UP000243015"/>
    </source>
</evidence>
<dbReference type="Pfam" id="PF25150">
    <property type="entry name" value="TPR_Trm732"/>
    <property type="match status" value="1"/>
</dbReference>
<keyword evidence="3" id="KW-0472">Membrane</keyword>
<dbReference type="InterPro" id="IPR051954">
    <property type="entry name" value="tRNA_methyltransferase_THADA"/>
</dbReference>